<comment type="similarity">
    <text evidence="1 10">Belongs to the small GTPase superfamily. Arf family.</text>
</comment>
<dbReference type="FunFam" id="3.40.50.300:FF:000412">
    <property type="entry name" value="ADP-ribosylation factor 1"/>
    <property type="match status" value="1"/>
</dbReference>
<dbReference type="GO" id="GO:0003924">
    <property type="term" value="F:GTPase activity"/>
    <property type="evidence" value="ECO:0007669"/>
    <property type="project" value="InterPro"/>
</dbReference>
<evidence type="ECO:0000256" key="7">
    <source>
        <dbReference type="ARBA" id="ARBA00077764"/>
    </source>
</evidence>
<feature type="binding site" evidence="8">
    <location>
        <begin position="49"/>
        <end position="56"/>
    </location>
    <ligand>
        <name>GTP</name>
        <dbReference type="ChEBI" id="CHEBI:37565"/>
    </ligand>
</feature>
<dbReference type="GO" id="GO:0030010">
    <property type="term" value="P:establishment of cell polarity"/>
    <property type="evidence" value="ECO:0007669"/>
    <property type="project" value="UniProtKB-ARBA"/>
</dbReference>
<evidence type="ECO:0000256" key="4">
    <source>
        <dbReference type="ARBA" id="ARBA00054077"/>
    </source>
</evidence>
<sequence length="230" mass="26147">QLISTQLTLLEAPCKTFSIARFTGVSITHMGLLVSTQGKIKQARILILGLDAAGKSTVLYKFKFKDSFSTTPTVGFNVEMIHSERHLQLTMWDVGGQQKMRAFWCHYFENTDGLVYVVDSNDKQHMDESKKEFQSILQHELIKNVPVVVLANKQDLPGALNAEEITRKFNMKKHCSDRDWYVQPCCAITGQGLAEGLNKVTEFVKNCMKSKEENLVLSKQNVRLKMSRKM</sequence>
<feature type="binding site" evidence="8">
    <location>
        <position position="96"/>
    </location>
    <ligand>
        <name>GTP</name>
        <dbReference type="ChEBI" id="CHEBI:37565"/>
    </ligand>
</feature>
<dbReference type="SUPFAM" id="SSF52540">
    <property type="entry name" value="P-loop containing nucleoside triphosphate hydrolases"/>
    <property type="match status" value="1"/>
</dbReference>
<evidence type="ECO:0000256" key="1">
    <source>
        <dbReference type="ARBA" id="ARBA00010290"/>
    </source>
</evidence>
<dbReference type="AlphaFoldDB" id="A0AAD1RC57"/>
<organism evidence="11 12">
    <name type="scientific">Pelobates cultripes</name>
    <name type="common">Western spadefoot toad</name>
    <dbReference type="NCBI Taxonomy" id="61616"/>
    <lineage>
        <taxon>Eukaryota</taxon>
        <taxon>Metazoa</taxon>
        <taxon>Chordata</taxon>
        <taxon>Craniata</taxon>
        <taxon>Vertebrata</taxon>
        <taxon>Euteleostomi</taxon>
        <taxon>Amphibia</taxon>
        <taxon>Batrachia</taxon>
        <taxon>Anura</taxon>
        <taxon>Pelobatoidea</taxon>
        <taxon>Pelobatidae</taxon>
        <taxon>Pelobates</taxon>
    </lineage>
</organism>
<dbReference type="GO" id="GO:0046872">
    <property type="term" value="F:metal ion binding"/>
    <property type="evidence" value="ECO:0007669"/>
    <property type="project" value="UniProtKB-KW"/>
</dbReference>
<evidence type="ECO:0000256" key="5">
    <source>
        <dbReference type="ARBA" id="ARBA00061881"/>
    </source>
</evidence>
<reference evidence="11" key="1">
    <citation type="submission" date="2022-03" db="EMBL/GenBank/DDBJ databases">
        <authorList>
            <person name="Alioto T."/>
            <person name="Alioto T."/>
            <person name="Gomez Garrido J."/>
        </authorList>
    </citation>
    <scope>NUCLEOTIDE SEQUENCE</scope>
</reference>
<dbReference type="Gene3D" id="3.40.50.300">
    <property type="entry name" value="P-loop containing nucleotide triphosphate hydrolases"/>
    <property type="match status" value="1"/>
</dbReference>
<dbReference type="SMART" id="SM00178">
    <property type="entry name" value="SAR"/>
    <property type="match status" value="1"/>
</dbReference>
<dbReference type="EMBL" id="OW240913">
    <property type="protein sequence ID" value="CAH2247426.1"/>
    <property type="molecule type" value="Genomic_DNA"/>
</dbReference>
<dbReference type="PRINTS" id="PR00328">
    <property type="entry name" value="SAR1GTPBP"/>
</dbReference>
<dbReference type="InterPro" id="IPR027417">
    <property type="entry name" value="P-loop_NTPase"/>
</dbReference>
<feature type="binding site" evidence="9">
    <location>
        <position position="73"/>
    </location>
    <ligand>
        <name>Mg(2+)</name>
        <dbReference type="ChEBI" id="CHEBI:18420"/>
    </ligand>
</feature>
<feature type="binding site" evidence="8">
    <location>
        <begin position="152"/>
        <end position="155"/>
    </location>
    <ligand>
        <name>GTP</name>
        <dbReference type="ChEBI" id="CHEBI:37565"/>
    </ligand>
</feature>
<keyword evidence="2 8" id="KW-0547">Nucleotide-binding</keyword>
<evidence type="ECO:0000256" key="10">
    <source>
        <dbReference type="RuleBase" id="RU003925"/>
    </source>
</evidence>
<accession>A0AAD1RC57</accession>
<keyword evidence="12" id="KW-1185">Reference proteome</keyword>
<evidence type="ECO:0000256" key="2">
    <source>
        <dbReference type="ARBA" id="ARBA00022741"/>
    </source>
</evidence>
<evidence type="ECO:0000256" key="6">
    <source>
        <dbReference type="ARBA" id="ARBA00072405"/>
    </source>
</evidence>
<evidence type="ECO:0000256" key="8">
    <source>
        <dbReference type="PIRSR" id="PIRSR606689-1"/>
    </source>
</evidence>
<dbReference type="PANTHER" id="PTHR11711">
    <property type="entry name" value="ADP RIBOSYLATION FACTOR-RELATED"/>
    <property type="match status" value="1"/>
</dbReference>
<gene>
    <name evidence="11" type="ORF">PECUL_23A002064</name>
</gene>
<dbReference type="Proteomes" id="UP001295444">
    <property type="component" value="Chromosome 02"/>
</dbReference>
<dbReference type="InterPro" id="IPR005225">
    <property type="entry name" value="Small_GTP-bd"/>
</dbReference>
<comment type="subunit">
    <text evidence="5">Interacts with ARL14EP.</text>
</comment>
<dbReference type="InterPro" id="IPR024156">
    <property type="entry name" value="Small_GTPase_ARF"/>
</dbReference>
<evidence type="ECO:0000313" key="12">
    <source>
        <dbReference type="Proteomes" id="UP001295444"/>
    </source>
</evidence>
<dbReference type="PROSITE" id="PS51419">
    <property type="entry name" value="RAB"/>
    <property type="match status" value="1"/>
</dbReference>
<feature type="non-terminal residue" evidence="11">
    <location>
        <position position="1"/>
    </location>
</feature>
<keyword evidence="9" id="KW-0460">Magnesium</keyword>
<feature type="binding site" evidence="9">
    <location>
        <position position="56"/>
    </location>
    <ligand>
        <name>Mg(2+)</name>
        <dbReference type="ChEBI" id="CHEBI:18420"/>
    </ligand>
</feature>
<dbReference type="NCBIfam" id="TIGR00231">
    <property type="entry name" value="small_GTP"/>
    <property type="match status" value="1"/>
</dbReference>
<dbReference type="SMART" id="SM00177">
    <property type="entry name" value="ARF"/>
    <property type="match status" value="1"/>
</dbReference>
<proteinExistence type="inferred from homology"/>
<evidence type="ECO:0000313" key="11">
    <source>
        <dbReference type="EMBL" id="CAH2247426.1"/>
    </source>
</evidence>
<dbReference type="Pfam" id="PF00025">
    <property type="entry name" value="Arf"/>
    <property type="match status" value="1"/>
</dbReference>
<evidence type="ECO:0000256" key="3">
    <source>
        <dbReference type="ARBA" id="ARBA00023134"/>
    </source>
</evidence>
<dbReference type="GO" id="GO:0005525">
    <property type="term" value="F:GTP binding"/>
    <property type="evidence" value="ECO:0007669"/>
    <property type="project" value="UniProtKB-KW"/>
</dbReference>
<protein>
    <recommendedName>
        <fullName evidence="6">ADP-ribosylation factor-like protein 14</fullName>
    </recommendedName>
    <alternativeName>
        <fullName evidence="7">ADP-ribosylation factor 7</fullName>
    </alternativeName>
</protein>
<dbReference type="PROSITE" id="PS51417">
    <property type="entry name" value="ARF"/>
    <property type="match status" value="1"/>
</dbReference>
<name>A0AAD1RC57_PELCU</name>
<dbReference type="InterPro" id="IPR006689">
    <property type="entry name" value="Small_GTPase_ARF/SAR"/>
</dbReference>
<keyword evidence="3 8" id="KW-0342">GTP-binding</keyword>
<evidence type="ECO:0000256" key="9">
    <source>
        <dbReference type="PIRSR" id="PIRSR606689-2"/>
    </source>
</evidence>
<keyword evidence="9" id="KW-0479">Metal-binding</keyword>
<dbReference type="CDD" id="cd04156">
    <property type="entry name" value="ARLTS1"/>
    <property type="match status" value="1"/>
</dbReference>
<comment type="function">
    <text evidence="4">GTPase that recruits MYO1E to MHC class II-containing vesicles via the effector protein ARL14EP and hence controls the movement of these vesicles along the actin cytoskeleton in dendritic cells.</text>
</comment>